<accession>A0A5B7HNZ3</accession>
<evidence type="ECO:0000313" key="2">
    <source>
        <dbReference type="Proteomes" id="UP000324222"/>
    </source>
</evidence>
<keyword evidence="2" id="KW-1185">Reference proteome</keyword>
<sequence length="109" mass="12876">MAANTFETVVLPLLTEDPTPVITWLQQKELLRRAVKCEKCHNNMNWTKHSKCVDRVVWKCQKKGCTKYKGTRSIRTGSFFARSRLSLQKWVHIMYLWSERIGETTQVFK</sequence>
<dbReference type="AlphaFoldDB" id="A0A5B7HNZ3"/>
<name>A0A5B7HNZ3_PORTR</name>
<dbReference type="EMBL" id="VSRR010033327">
    <property type="protein sequence ID" value="MPC71666.1"/>
    <property type="molecule type" value="Genomic_DNA"/>
</dbReference>
<proteinExistence type="predicted"/>
<dbReference type="Proteomes" id="UP000324222">
    <property type="component" value="Unassembled WGS sequence"/>
</dbReference>
<comment type="caution">
    <text evidence="1">The sequence shown here is derived from an EMBL/GenBank/DDBJ whole genome shotgun (WGS) entry which is preliminary data.</text>
</comment>
<organism evidence="1 2">
    <name type="scientific">Portunus trituberculatus</name>
    <name type="common">Swimming crab</name>
    <name type="synonym">Neptunus trituberculatus</name>
    <dbReference type="NCBI Taxonomy" id="210409"/>
    <lineage>
        <taxon>Eukaryota</taxon>
        <taxon>Metazoa</taxon>
        <taxon>Ecdysozoa</taxon>
        <taxon>Arthropoda</taxon>
        <taxon>Crustacea</taxon>
        <taxon>Multicrustacea</taxon>
        <taxon>Malacostraca</taxon>
        <taxon>Eumalacostraca</taxon>
        <taxon>Eucarida</taxon>
        <taxon>Decapoda</taxon>
        <taxon>Pleocyemata</taxon>
        <taxon>Brachyura</taxon>
        <taxon>Eubrachyura</taxon>
        <taxon>Portunoidea</taxon>
        <taxon>Portunidae</taxon>
        <taxon>Portuninae</taxon>
        <taxon>Portunus</taxon>
    </lineage>
</organism>
<protein>
    <submittedName>
        <fullName evidence="1">Uncharacterized protein</fullName>
    </submittedName>
</protein>
<gene>
    <name evidence="1" type="ORF">E2C01_065951</name>
</gene>
<evidence type="ECO:0000313" key="1">
    <source>
        <dbReference type="EMBL" id="MPC71666.1"/>
    </source>
</evidence>
<reference evidence="1 2" key="1">
    <citation type="submission" date="2019-05" db="EMBL/GenBank/DDBJ databases">
        <title>Another draft genome of Portunus trituberculatus and its Hox gene families provides insights of decapod evolution.</title>
        <authorList>
            <person name="Jeong J.-H."/>
            <person name="Song I."/>
            <person name="Kim S."/>
            <person name="Choi T."/>
            <person name="Kim D."/>
            <person name="Ryu S."/>
            <person name="Kim W."/>
        </authorList>
    </citation>
    <scope>NUCLEOTIDE SEQUENCE [LARGE SCALE GENOMIC DNA]</scope>
    <source>
        <tissue evidence="1">Muscle</tissue>
    </source>
</reference>